<evidence type="ECO:0000256" key="1">
    <source>
        <dbReference type="SAM" id="Phobius"/>
    </source>
</evidence>
<dbReference type="AlphaFoldDB" id="A0AAW8FUE0"/>
<evidence type="ECO:0000313" key="2">
    <source>
        <dbReference type="EMBL" id="MDQ0912960.1"/>
    </source>
</evidence>
<evidence type="ECO:0000313" key="3">
    <source>
        <dbReference type="Proteomes" id="UP001234216"/>
    </source>
</evidence>
<name>A0AAW8FUE0_9ACTN</name>
<keyword evidence="1" id="KW-1133">Transmembrane helix</keyword>
<keyword evidence="1" id="KW-0812">Transmembrane</keyword>
<comment type="caution">
    <text evidence="2">The sequence shown here is derived from an EMBL/GenBank/DDBJ whole genome shotgun (WGS) entry which is preliminary data.</text>
</comment>
<dbReference type="RefSeq" id="WP_306985747.1">
    <property type="nucleotide sequence ID" value="NZ_JAUSZV010000005.1"/>
</dbReference>
<dbReference type="Proteomes" id="UP001234216">
    <property type="component" value="Unassembled WGS sequence"/>
</dbReference>
<feature type="transmembrane region" description="Helical" evidence="1">
    <location>
        <begin position="53"/>
        <end position="75"/>
    </location>
</feature>
<sequence length="127" mass="12747">MISTVAMSLASSALVGWLSGADAGMEAAAGPLAVVNAGSDSARAAAQDALAHGMAVGVVICGCALLGALVTLLLVRGNVARSTTEAAVRPTARAADVETDMRGRISGPSFFPARRCRFGSVLFVGWV</sequence>
<organism evidence="2 3">
    <name type="scientific">Streptomyces canus</name>
    <dbReference type="NCBI Taxonomy" id="58343"/>
    <lineage>
        <taxon>Bacteria</taxon>
        <taxon>Bacillati</taxon>
        <taxon>Actinomycetota</taxon>
        <taxon>Actinomycetes</taxon>
        <taxon>Kitasatosporales</taxon>
        <taxon>Streptomycetaceae</taxon>
        <taxon>Streptomyces</taxon>
        <taxon>Streptomyces aurantiacus group</taxon>
    </lineage>
</organism>
<protein>
    <recommendedName>
        <fullName evidence="4">MFS transporter</fullName>
    </recommendedName>
</protein>
<evidence type="ECO:0008006" key="4">
    <source>
        <dbReference type="Google" id="ProtNLM"/>
    </source>
</evidence>
<reference evidence="2" key="1">
    <citation type="submission" date="2023-07" db="EMBL/GenBank/DDBJ databases">
        <title>Comparative genomics of wheat-associated soil bacteria to identify genetic determinants of phenazine resistance.</title>
        <authorList>
            <person name="Mouncey N."/>
        </authorList>
    </citation>
    <scope>NUCLEOTIDE SEQUENCE</scope>
    <source>
        <strain evidence="2">V4I22</strain>
    </source>
</reference>
<dbReference type="EMBL" id="JAUSZV010000005">
    <property type="protein sequence ID" value="MDQ0912960.1"/>
    <property type="molecule type" value="Genomic_DNA"/>
</dbReference>
<keyword evidence="1" id="KW-0472">Membrane</keyword>
<gene>
    <name evidence="2" type="ORF">QFZ22_008945</name>
</gene>
<proteinExistence type="predicted"/>
<accession>A0AAW8FUE0</accession>